<dbReference type="InterPro" id="IPR017853">
    <property type="entry name" value="GH"/>
</dbReference>
<organism evidence="3 4">
    <name type="scientific">Duganella alba</name>
    <dbReference type="NCBI Taxonomy" id="2666081"/>
    <lineage>
        <taxon>Bacteria</taxon>
        <taxon>Pseudomonadati</taxon>
        <taxon>Pseudomonadota</taxon>
        <taxon>Betaproteobacteria</taxon>
        <taxon>Burkholderiales</taxon>
        <taxon>Oxalobacteraceae</taxon>
        <taxon>Telluria group</taxon>
        <taxon>Duganella</taxon>
    </lineage>
</organism>
<reference evidence="3 4" key="1">
    <citation type="submission" date="2019-11" db="EMBL/GenBank/DDBJ databases">
        <title>Novel species isolated from a subtropical stream in China.</title>
        <authorList>
            <person name="Lu H."/>
        </authorList>
    </citation>
    <scope>NUCLEOTIDE SEQUENCE [LARGE SCALE GENOMIC DNA]</scope>
    <source>
        <strain evidence="3 4">FT25W</strain>
    </source>
</reference>
<dbReference type="InterPro" id="IPR006047">
    <property type="entry name" value="GH13_cat_dom"/>
</dbReference>
<dbReference type="RefSeq" id="WP_154369813.1">
    <property type="nucleotide sequence ID" value="NZ_WKJM01000035.1"/>
</dbReference>
<keyword evidence="4" id="KW-1185">Reference proteome</keyword>
<feature type="signal peptide" evidence="1">
    <location>
        <begin position="1"/>
        <end position="17"/>
    </location>
</feature>
<dbReference type="AlphaFoldDB" id="A0A6L5QP90"/>
<dbReference type="Proteomes" id="UP000481037">
    <property type="component" value="Unassembled WGS sequence"/>
</dbReference>
<dbReference type="CDD" id="cd11313">
    <property type="entry name" value="AmyAc_arch_bac_AmyA"/>
    <property type="match status" value="1"/>
</dbReference>
<dbReference type="Gene3D" id="3.20.20.80">
    <property type="entry name" value="Glycosidases"/>
    <property type="match status" value="1"/>
</dbReference>
<feature type="chain" id="PRO_5026668402" evidence="1">
    <location>
        <begin position="18"/>
        <end position="452"/>
    </location>
</feature>
<evidence type="ECO:0000256" key="1">
    <source>
        <dbReference type="SAM" id="SignalP"/>
    </source>
</evidence>
<protein>
    <submittedName>
        <fullName evidence="3">Alpha-amylase</fullName>
    </submittedName>
</protein>
<dbReference type="Pfam" id="PF16657">
    <property type="entry name" value="Malt_amylase_C"/>
    <property type="match status" value="1"/>
</dbReference>
<dbReference type="Pfam" id="PF00128">
    <property type="entry name" value="Alpha-amylase"/>
    <property type="match status" value="1"/>
</dbReference>
<gene>
    <name evidence="3" type="ORF">GJ697_27145</name>
</gene>
<evidence type="ECO:0000313" key="3">
    <source>
        <dbReference type="EMBL" id="MRX11507.1"/>
    </source>
</evidence>
<accession>A0A6L5QP90</accession>
<name>A0A6L5QP90_9BURK</name>
<dbReference type="SUPFAM" id="SSF51445">
    <property type="entry name" value="(Trans)glycosidases"/>
    <property type="match status" value="1"/>
</dbReference>
<dbReference type="EMBL" id="WKJM01000035">
    <property type="protein sequence ID" value="MRX11507.1"/>
    <property type="molecule type" value="Genomic_DNA"/>
</dbReference>
<sequence>MIKFLLMALAFCGAAHAADPYQPAPYVQFQHAEWTKNASIYQINTRQFTPEGTFRAAERELPRLKALGVDILWLMPIHPIGEAKRKGSLGSPYAVRDYLAVNPEFGTLAEFRHFVDAAHGLGLHVILDWVGNHTSWDSVMYASHPEWYEKDRHGKPHPTPWYDWDDIIDLDYSQPALRRYMTEALRYWVRDVGIDGYRVDAAGLVPQDFWDNAAAELRAIKPVFLLAEWESRDMHAKAFDATYAWTWWDALHAVADGKTDATSLYTYYAWNQKFYPKQAYRMLYTTNHDKNAWEGTEFEIFGPAVDAAIVFSFVSEGMPLIYNGQEAGNRKRLAFFERDALQWQASPYTALYTRLLALKKQNTALWNGEWGATMEQVPNNAPKQVFSFVRQNARDKVFAVFNLSAQPVQASFRDDLHVGRYRDFSTGAALTVDSDTRFDMAPWSYKIMIKAD</sequence>
<keyword evidence="1" id="KW-0732">Signal</keyword>
<dbReference type="InterPro" id="IPR032091">
    <property type="entry name" value="Malt_amylase-like_C"/>
</dbReference>
<dbReference type="SMART" id="SM00642">
    <property type="entry name" value="Aamy"/>
    <property type="match status" value="1"/>
</dbReference>
<evidence type="ECO:0000259" key="2">
    <source>
        <dbReference type="SMART" id="SM00642"/>
    </source>
</evidence>
<comment type="caution">
    <text evidence="3">The sequence shown here is derived from an EMBL/GenBank/DDBJ whole genome shotgun (WGS) entry which is preliminary data.</text>
</comment>
<feature type="domain" description="Glycosyl hydrolase family 13 catalytic" evidence="2">
    <location>
        <begin position="42"/>
        <end position="359"/>
    </location>
</feature>
<dbReference type="PANTHER" id="PTHR47786">
    <property type="entry name" value="ALPHA-1,4-GLUCAN:MALTOSE-1-PHOSPHATE MALTOSYLTRANSFERASE"/>
    <property type="match status" value="1"/>
</dbReference>
<dbReference type="PANTHER" id="PTHR47786:SF2">
    <property type="entry name" value="GLYCOSYL HYDROLASE FAMILY 13 CATALYTIC DOMAIN-CONTAINING PROTEIN"/>
    <property type="match status" value="1"/>
</dbReference>
<proteinExistence type="predicted"/>
<evidence type="ECO:0000313" key="4">
    <source>
        <dbReference type="Proteomes" id="UP000481037"/>
    </source>
</evidence>
<dbReference type="Gene3D" id="2.60.40.1180">
    <property type="entry name" value="Golgi alpha-mannosidase II"/>
    <property type="match status" value="1"/>
</dbReference>
<dbReference type="SUPFAM" id="SSF51011">
    <property type="entry name" value="Glycosyl hydrolase domain"/>
    <property type="match status" value="1"/>
</dbReference>
<dbReference type="InterPro" id="IPR013780">
    <property type="entry name" value="Glyco_hydro_b"/>
</dbReference>
<dbReference type="GO" id="GO:0005975">
    <property type="term" value="P:carbohydrate metabolic process"/>
    <property type="evidence" value="ECO:0007669"/>
    <property type="project" value="InterPro"/>
</dbReference>